<dbReference type="EMBL" id="CP096208">
    <property type="protein sequence ID" value="UPQ84404.1"/>
    <property type="molecule type" value="Genomic_DNA"/>
</dbReference>
<dbReference type="PANTHER" id="PTHR42920:SF24">
    <property type="entry name" value="AROMATIC AMINO ACID EXPORTER YDDG"/>
    <property type="match status" value="1"/>
</dbReference>
<keyword evidence="5 6" id="KW-0472">Membrane</keyword>
<name>A0ABY4KV21_9PSED</name>
<dbReference type="SUPFAM" id="SSF103481">
    <property type="entry name" value="Multidrug resistance efflux transporter EmrE"/>
    <property type="match status" value="2"/>
</dbReference>
<keyword evidence="4 6" id="KW-1133">Transmembrane helix</keyword>
<evidence type="ECO:0000256" key="3">
    <source>
        <dbReference type="ARBA" id="ARBA00022692"/>
    </source>
</evidence>
<feature type="domain" description="EamA" evidence="7">
    <location>
        <begin position="147"/>
        <end position="278"/>
    </location>
</feature>
<evidence type="ECO:0000256" key="6">
    <source>
        <dbReference type="SAM" id="Phobius"/>
    </source>
</evidence>
<sequence length="303" mass="32351">MTHRNALLAIHFGALMFGLSGVFGKLAESTPLIITMGRAGFAVAALLLAAQFFRRNGAHPSIRQRAGLLLGGLLLGGHWLTFFIAVKTAGVGIATLGFASFPAFTVLLEGLLFRERTRPIEFGMVALVCVGLLLVTPQFDLASESTLGLLYGISSGLMFALLSLLNRAITRGVDPVQAALWQNGTILLCLLPFTWTSLPSIPPLDWLWLALLGVFCTGLAHSLFVASLKVLKARTTSVIFALEPVYGIAFAWWLFNEQPTLGMLFGGALIILASVITSRLKVPAVSIAPTTIPDAPQPPGQSR</sequence>
<evidence type="ECO:0000256" key="1">
    <source>
        <dbReference type="ARBA" id="ARBA00004651"/>
    </source>
</evidence>
<dbReference type="InterPro" id="IPR051258">
    <property type="entry name" value="Diverse_Substrate_Transporter"/>
</dbReference>
<comment type="subcellular location">
    <subcellularLocation>
        <location evidence="1">Cell membrane</location>
        <topology evidence="1">Multi-pass membrane protein</topology>
    </subcellularLocation>
</comment>
<feature type="transmembrane region" description="Helical" evidence="6">
    <location>
        <begin position="261"/>
        <end position="280"/>
    </location>
</feature>
<dbReference type="Proteomes" id="UP000831189">
    <property type="component" value="Chromosome"/>
</dbReference>
<reference evidence="8 9" key="1">
    <citation type="submission" date="2022-04" db="EMBL/GenBank/DDBJ databases">
        <title>Pseudomonas knackmussii B09-2.</title>
        <authorList>
            <person name="Deng Y."/>
        </authorList>
    </citation>
    <scope>NUCLEOTIDE SEQUENCE [LARGE SCALE GENOMIC DNA]</scope>
    <source>
        <strain evidence="8 9">B09-2</strain>
    </source>
</reference>
<dbReference type="Pfam" id="PF00892">
    <property type="entry name" value="EamA"/>
    <property type="match status" value="2"/>
</dbReference>
<feature type="transmembrane region" description="Helical" evidence="6">
    <location>
        <begin position="178"/>
        <end position="195"/>
    </location>
</feature>
<dbReference type="InterPro" id="IPR000620">
    <property type="entry name" value="EamA_dom"/>
</dbReference>
<feature type="transmembrane region" description="Helical" evidence="6">
    <location>
        <begin position="145"/>
        <end position="166"/>
    </location>
</feature>
<feature type="transmembrane region" description="Helical" evidence="6">
    <location>
        <begin position="66"/>
        <end position="85"/>
    </location>
</feature>
<organism evidence="8 9">
    <name type="scientific">Pseudomonas knackmussii</name>
    <dbReference type="NCBI Taxonomy" id="65741"/>
    <lineage>
        <taxon>Bacteria</taxon>
        <taxon>Pseudomonadati</taxon>
        <taxon>Pseudomonadota</taxon>
        <taxon>Gammaproteobacteria</taxon>
        <taxon>Pseudomonadales</taxon>
        <taxon>Pseudomonadaceae</taxon>
        <taxon>Pseudomonas</taxon>
    </lineage>
</organism>
<feature type="transmembrane region" description="Helical" evidence="6">
    <location>
        <begin position="34"/>
        <end position="54"/>
    </location>
</feature>
<evidence type="ECO:0000313" key="9">
    <source>
        <dbReference type="Proteomes" id="UP000831189"/>
    </source>
</evidence>
<feature type="transmembrane region" description="Helical" evidence="6">
    <location>
        <begin position="120"/>
        <end position="139"/>
    </location>
</feature>
<proteinExistence type="predicted"/>
<gene>
    <name evidence="8" type="ORF">M0M42_08455</name>
</gene>
<keyword evidence="2" id="KW-1003">Cell membrane</keyword>
<dbReference type="InterPro" id="IPR037185">
    <property type="entry name" value="EmrE-like"/>
</dbReference>
<evidence type="ECO:0000256" key="4">
    <source>
        <dbReference type="ARBA" id="ARBA00022989"/>
    </source>
</evidence>
<keyword evidence="9" id="KW-1185">Reference proteome</keyword>
<feature type="transmembrane region" description="Helical" evidence="6">
    <location>
        <begin position="91"/>
        <end position="113"/>
    </location>
</feature>
<accession>A0ABY4KV21</accession>
<evidence type="ECO:0000313" key="8">
    <source>
        <dbReference type="EMBL" id="UPQ84404.1"/>
    </source>
</evidence>
<keyword evidence="3 6" id="KW-0812">Transmembrane</keyword>
<evidence type="ECO:0000256" key="2">
    <source>
        <dbReference type="ARBA" id="ARBA00022475"/>
    </source>
</evidence>
<dbReference type="Gene3D" id="1.10.3730.20">
    <property type="match status" value="1"/>
</dbReference>
<dbReference type="PANTHER" id="PTHR42920">
    <property type="entry name" value="OS03G0707200 PROTEIN-RELATED"/>
    <property type="match status" value="1"/>
</dbReference>
<evidence type="ECO:0000259" key="7">
    <source>
        <dbReference type="Pfam" id="PF00892"/>
    </source>
</evidence>
<evidence type="ECO:0000256" key="5">
    <source>
        <dbReference type="ARBA" id="ARBA00023136"/>
    </source>
</evidence>
<protein>
    <submittedName>
        <fullName evidence="8">DMT family transporter</fullName>
    </submittedName>
</protein>
<feature type="transmembrane region" description="Helical" evidence="6">
    <location>
        <begin position="207"/>
        <end position="226"/>
    </location>
</feature>
<feature type="transmembrane region" description="Helical" evidence="6">
    <location>
        <begin position="238"/>
        <end position="255"/>
    </location>
</feature>
<feature type="domain" description="EamA" evidence="7">
    <location>
        <begin position="7"/>
        <end position="135"/>
    </location>
</feature>